<keyword evidence="1" id="KW-0472">Membrane</keyword>
<dbReference type="InterPro" id="IPR009937">
    <property type="entry name" value="Phage_holin_3_6"/>
</dbReference>
<reference evidence="2 3" key="1">
    <citation type="submission" date="2018-06" db="EMBL/GenBank/DDBJ databases">
        <title>Genomic Encyclopedia of Type Strains, Phase IV (KMG-IV): sequencing the most valuable type-strain genomes for metagenomic binning, comparative biology and taxonomic classification.</title>
        <authorList>
            <person name="Goeker M."/>
        </authorList>
    </citation>
    <scope>NUCLEOTIDE SEQUENCE [LARGE SCALE GENOMIC DNA]</scope>
    <source>
        <strain evidence="2 3">DSM 26720</strain>
    </source>
</reference>
<proteinExistence type="predicted"/>
<dbReference type="AlphaFoldDB" id="A0A364JW61"/>
<keyword evidence="3" id="KW-1185">Reference proteome</keyword>
<feature type="transmembrane region" description="Helical" evidence="1">
    <location>
        <begin position="61"/>
        <end position="81"/>
    </location>
</feature>
<dbReference type="Proteomes" id="UP000249453">
    <property type="component" value="Unassembled WGS sequence"/>
</dbReference>
<comment type="caution">
    <text evidence="2">The sequence shown here is derived from an EMBL/GenBank/DDBJ whole genome shotgun (WGS) entry which is preliminary data.</text>
</comment>
<dbReference type="EMBL" id="QLMK01000004">
    <property type="protein sequence ID" value="RAK29960.1"/>
    <property type="molecule type" value="Genomic_DNA"/>
</dbReference>
<keyword evidence="1" id="KW-0812">Transmembrane</keyword>
<feature type="transmembrane region" description="Helical" evidence="1">
    <location>
        <begin position="29"/>
        <end position="54"/>
    </location>
</feature>
<keyword evidence="1" id="KW-1133">Transmembrane helix</keyword>
<feature type="transmembrane region" description="Helical" evidence="1">
    <location>
        <begin position="120"/>
        <end position="137"/>
    </location>
</feature>
<organism evidence="2 3">
    <name type="scientific">Falsochrobactrum ovis</name>
    <dbReference type="NCBI Taxonomy" id="1293442"/>
    <lineage>
        <taxon>Bacteria</taxon>
        <taxon>Pseudomonadati</taxon>
        <taxon>Pseudomonadota</taxon>
        <taxon>Alphaproteobacteria</taxon>
        <taxon>Hyphomicrobiales</taxon>
        <taxon>Brucellaceae</taxon>
        <taxon>Falsochrobactrum</taxon>
    </lineage>
</organism>
<evidence type="ECO:0000313" key="2">
    <source>
        <dbReference type="EMBL" id="RAK29960.1"/>
    </source>
</evidence>
<sequence>MLKLFTPLLAALAGDELKRTTAQIKRTAIFGAVIGFFGILTLLFLCLAAFLALAQQYSGPIAALIMAGLSIILALLVLAVLKIQSAADERKRQQRINADKSALMATAAIATVPSILKRPILAAALPLAGIILVSLLTQKKK</sequence>
<dbReference type="RefSeq" id="WP_111574985.1">
    <property type="nucleotide sequence ID" value="NZ_JBHEEY010000005.1"/>
</dbReference>
<name>A0A364JW61_9HYPH</name>
<gene>
    <name evidence="2" type="ORF">C7374_10417</name>
</gene>
<evidence type="ECO:0000256" key="1">
    <source>
        <dbReference type="SAM" id="Phobius"/>
    </source>
</evidence>
<dbReference type="OrthoDB" id="8449921at2"/>
<dbReference type="Pfam" id="PF07332">
    <property type="entry name" value="Phage_holin_3_6"/>
    <property type="match status" value="1"/>
</dbReference>
<evidence type="ECO:0000313" key="3">
    <source>
        <dbReference type="Proteomes" id="UP000249453"/>
    </source>
</evidence>
<protein>
    <submittedName>
        <fullName evidence="2">Putative superfamily III holin-X</fullName>
    </submittedName>
</protein>
<accession>A0A364JW61</accession>